<comment type="caution">
    <text evidence="2">The sequence shown here is derived from an EMBL/GenBank/DDBJ whole genome shotgun (WGS) entry which is preliminary data.</text>
</comment>
<evidence type="ECO:0000313" key="2">
    <source>
        <dbReference type="EMBL" id="GII36525.1"/>
    </source>
</evidence>
<dbReference type="Proteomes" id="UP000622547">
    <property type="component" value="Unassembled WGS sequence"/>
</dbReference>
<proteinExistence type="predicted"/>
<evidence type="ECO:0000313" key="3">
    <source>
        <dbReference type="Proteomes" id="UP000622547"/>
    </source>
</evidence>
<protein>
    <submittedName>
        <fullName evidence="2">Uncharacterized protein</fullName>
    </submittedName>
</protein>
<reference evidence="2 3" key="1">
    <citation type="submission" date="2021-01" db="EMBL/GenBank/DDBJ databases">
        <title>Whole genome shotgun sequence of Planotetraspora phitsanulokensis NBRC 104273.</title>
        <authorList>
            <person name="Komaki H."/>
            <person name="Tamura T."/>
        </authorList>
    </citation>
    <scope>NUCLEOTIDE SEQUENCE [LARGE SCALE GENOMIC DNA]</scope>
    <source>
        <strain evidence="2 3">NBRC 104273</strain>
    </source>
</reference>
<sequence>MTDIAAIFYSGLRQGGRRVMTLADRAAAGRDDPPCAERLPRLPSPGRPASPGRTTSMPDTCVFTLSPSLAVLERVV</sequence>
<dbReference type="RefSeq" id="WP_204072223.1">
    <property type="nucleotide sequence ID" value="NZ_BAABHI010000012.1"/>
</dbReference>
<feature type="compositionally biased region" description="Basic and acidic residues" evidence="1">
    <location>
        <begin position="27"/>
        <end position="40"/>
    </location>
</feature>
<name>A0A8J3UCH3_9ACTN</name>
<keyword evidence="3" id="KW-1185">Reference proteome</keyword>
<accession>A0A8J3UCH3</accession>
<organism evidence="2 3">
    <name type="scientific">Planotetraspora phitsanulokensis</name>
    <dbReference type="NCBI Taxonomy" id="575192"/>
    <lineage>
        <taxon>Bacteria</taxon>
        <taxon>Bacillati</taxon>
        <taxon>Actinomycetota</taxon>
        <taxon>Actinomycetes</taxon>
        <taxon>Streptosporangiales</taxon>
        <taxon>Streptosporangiaceae</taxon>
        <taxon>Planotetraspora</taxon>
    </lineage>
</organism>
<dbReference type="EMBL" id="BOOP01000004">
    <property type="protein sequence ID" value="GII36525.1"/>
    <property type="molecule type" value="Genomic_DNA"/>
</dbReference>
<dbReference type="AlphaFoldDB" id="A0A8J3UCH3"/>
<evidence type="ECO:0000256" key="1">
    <source>
        <dbReference type="SAM" id="MobiDB-lite"/>
    </source>
</evidence>
<gene>
    <name evidence="2" type="ORF">Pph01_15280</name>
</gene>
<feature type="region of interest" description="Disordered" evidence="1">
    <location>
        <begin position="26"/>
        <end position="59"/>
    </location>
</feature>